<keyword evidence="1" id="KW-0472">Membrane</keyword>
<dbReference type="EMBL" id="DRTU01000049">
    <property type="protein sequence ID" value="HHI00065.1"/>
    <property type="molecule type" value="Genomic_DNA"/>
</dbReference>
<comment type="caution">
    <text evidence="2">The sequence shown here is derived from an EMBL/GenBank/DDBJ whole genome shotgun (WGS) entry which is preliminary data.</text>
</comment>
<feature type="transmembrane region" description="Helical" evidence="1">
    <location>
        <begin position="6"/>
        <end position="23"/>
    </location>
</feature>
<reference evidence="2" key="1">
    <citation type="journal article" date="2020" name="mSystems">
        <title>Genome- and Community-Level Interaction Insights into Carbon Utilization and Element Cycling Functions of Hydrothermarchaeota in Hydrothermal Sediment.</title>
        <authorList>
            <person name="Zhou Z."/>
            <person name="Liu Y."/>
            <person name="Xu W."/>
            <person name="Pan J."/>
            <person name="Luo Z.H."/>
            <person name="Li M."/>
        </authorList>
    </citation>
    <scope>NUCLEOTIDE SEQUENCE [LARGE SCALE GENOMIC DNA]</scope>
    <source>
        <strain evidence="2">HyVt-93</strain>
    </source>
</reference>
<evidence type="ECO:0000256" key="1">
    <source>
        <dbReference type="SAM" id="Phobius"/>
    </source>
</evidence>
<keyword evidence="1" id="KW-0812">Transmembrane</keyword>
<sequence length="270" mass="31799">MGIWDAIVKLSVIGGAFGVIYIFRDTIMGIPKYIKRNSRLKRVIWKITGKKVHIEFKSHKKYYQNIDVDYSDMRRLLKRIVLILNEEFGGIEQDKKIGKNYIIIRPKTLNVPLSIEILPNIGLDYEISRADLELLPEPLKEKYIREYSEELYSDEGKEIRIGTTISVKLFGALTLLYKEKEEYESLLASVEKIYNEIEKYFRLENPFEVHYLVKAIVVTKDKEDSVTLFEKKEYADWKIEIKGTKVILYSRTIEPLKKIFDEYLPRVPAF</sequence>
<organism evidence="2">
    <name type="scientific">Thermococcus litoralis</name>
    <dbReference type="NCBI Taxonomy" id="2265"/>
    <lineage>
        <taxon>Archaea</taxon>
        <taxon>Methanobacteriati</taxon>
        <taxon>Methanobacteriota</taxon>
        <taxon>Thermococci</taxon>
        <taxon>Thermococcales</taxon>
        <taxon>Thermococcaceae</taxon>
        <taxon>Thermococcus</taxon>
    </lineage>
</organism>
<gene>
    <name evidence="2" type="ORF">ENL40_01085</name>
</gene>
<dbReference type="Proteomes" id="UP000886217">
    <property type="component" value="Unassembled WGS sequence"/>
</dbReference>
<dbReference type="AlphaFoldDB" id="A0A7C5P145"/>
<evidence type="ECO:0000313" key="2">
    <source>
        <dbReference type="EMBL" id="HHI00065.1"/>
    </source>
</evidence>
<keyword evidence="1" id="KW-1133">Transmembrane helix</keyword>
<name>A0A7C5P145_THELI</name>
<accession>A0A7C5P145</accession>
<protein>
    <submittedName>
        <fullName evidence="2">Uncharacterized protein</fullName>
    </submittedName>
</protein>
<proteinExistence type="predicted"/>